<dbReference type="InterPro" id="IPR036291">
    <property type="entry name" value="NAD(P)-bd_dom_sf"/>
</dbReference>
<comment type="subcellular location">
    <subcellularLocation>
        <location evidence="1">Membrane</location>
    </subcellularLocation>
</comment>
<reference evidence="5" key="1">
    <citation type="journal article" date="2019" name="Int. J. Syst. Evol. Microbiol.">
        <title>The Global Catalogue of Microorganisms (GCM) 10K type strain sequencing project: providing services to taxonomists for standard genome sequencing and annotation.</title>
        <authorList>
            <consortium name="The Broad Institute Genomics Platform"/>
            <consortium name="The Broad Institute Genome Sequencing Center for Infectious Disease"/>
            <person name="Wu L."/>
            <person name="Ma J."/>
        </authorList>
    </citation>
    <scope>NUCLEOTIDE SEQUENCE [LARGE SCALE GENOMIC DNA]</scope>
    <source>
        <strain evidence="5">CGMCC 1.13718</strain>
    </source>
</reference>
<evidence type="ECO:0000313" key="5">
    <source>
        <dbReference type="Proteomes" id="UP001596425"/>
    </source>
</evidence>
<organism evidence="4 5">
    <name type="scientific">Microbulbifer taiwanensis</name>
    <dbReference type="NCBI Taxonomy" id="986746"/>
    <lineage>
        <taxon>Bacteria</taxon>
        <taxon>Pseudomonadati</taxon>
        <taxon>Pseudomonadota</taxon>
        <taxon>Gammaproteobacteria</taxon>
        <taxon>Cellvibrionales</taxon>
        <taxon>Microbulbiferaceae</taxon>
        <taxon>Microbulbifer</taxon>
    </lineage>
</organism>
<keyword evidence="5" id="KW-1185">Reference proteome</keyword>
<evidence type="ECO:0000256" key="1">
    <source>
        <dbReference type="ARBA" id="ARBA00004370"/>
    </source>
</evidence>
<evidence type="ECO:0000256" key="2">
    <source>
        <dbReference type="ARBA" id="ARBA00023136"/>
    </source>
</evidence>
<evidence type="ECO:0000313" key="4">
    <source>
        <dbReference type="EMBL" id="MFC6635455.1"/>
    </source>
</evidence>
<gene>
    <name evidence="4" type="ORF">ACFQBM_19445</name>
</gene>
<dbReference type="PANTHER" id="PTHR14097">
    <property type="entry name" value="OXIDOREDUCTASE HTATIP2"/>
    <property type="match status" value="1"/>
</dbReference>
<protein>
    <submittedName>
        <fullName evidence="4">NAD-dependent epimerase/dehydratase family protein</fullName>
    </submittedName>
</protein>
<feature type="domain" description="NAD-dependent epimerase/dehydratase" evidence="3">
    <location>
        <begin position="5"/>
        <end position="114"/>
    </location>
</feature>
<evidence type="ECO:0000259" key="3">
    <source>
        <dbReference type="Pfam" id="PF01370"/>
    </source>
</evidence>
<proteinExistence type="predicted"/>
<dbReference type="Proteomes" id="UP001596425">
    <property type="component" value="Unassembled WGS sequence"/>
</dbReference>
<name>A0ABW1YVN4_9GAMM</name>
<sequence length="215" mass="23418">MAKKALVVGATGLIGRTLVDQLAAADHIREVVTISRRPAPHSSTKVRNDVVDFERLDEFASLFDGDLLFSCLGTTRNSAGSLEAQRRVDVDYQLRAAQLAADKGVGHYLLVSSSGADVESRSAYLKMKGDLDQAVLQLPFERISIFRPSLLLGEREELRIGEKLGGWLLPLLCTLPGLRRYRPIHGEQVAAKMVAVSAQPGSGVETFALDQLFSD</sequence>
<dbReference type="RefSeq" id="WP_193194741.1">
    <property type="nucleotide sequence ID" value="NZ_JACZFR010000066.1"/>
</dbReference>
<accession>A0ABW1YVN4</accession>
<keyword evidence="2" id="KW-0472">Membrane</keyword>
<dbReference type="Gene3D" id="3.40.50.720">
    <property type="entry name" value="NAD(P)-binding Rossmann-like Domain"/>
    <property type="match status" value="1"/>
</dbReference>
<dbReference type="PANTHER" id="PTHR14097:SF7">
    <property type="entry name" value="OXIDOREDUCTASE HTATIP2"/>
    <property type="match status" value="1"/>
</dbReference>
<dbReference type="Pfam" id="PF01370">
    <property type="entry name" value="Epimerase"/>
    <property type="match status" value="1"/>
</dbReference>
<dbReference type="InterPro" id="IPR001509">
    <property type="entry name" value="Epimerase_deHydtase"/>
</dbReference>
<dbReference type="EMBL" id="JBHSVR010000001">
    <property type="protein sequence ID" value="MFC6635455.1"/>
    <property type="molecule type" value="Genomic_DNA"/>
</dbReference>
<comment type="caution">
    <text evidence="4">The sequence shown here is derived from an EMBL/GenBank/DDBJ whole genome shotgun (WGS) entry which is preliminary data.</text>
</comment>
<dbReference type="SUPFAM" id="SSF51735">
    <property type="entry name" value="NAD(P)-binding Rossmann-fold domains"/>
    <property type="match status" value="1"/>
</dbReference>